<reference evidence="1 2" key="1">
    <citation type="submission" date="2015-02" db="EMBL/GenBank/DDBJ databases">
        <authorList>
            <person name="Ju K.-S."/>
            <person name="Doroghazi J.R."/>
            <person name="Metcalf W."/>
        </authorList>
    </citation>
    <scope>NUCLEOTIDE SEQUENCE [LARGE SCALE GENOMIC DNA]</scope>
    <source>
        <strain evidence="1 2">NRRL B-16140</strain>
    </source>
</reference>
<organism evidence="1 2">
    <name type="scientific">Lentzea aerocolonigenes</name>
    <name type="common">Lechevalieria aerocolonigenes</name>
    <name type="synonym">Saccharothrix aerocolonigenes</name>
    <dbReference type="NCBI Taxonomy" id="68170"/>
    <lineage>
        <taxon>Bacteria</taxon>
        <taxon>Bacillati</taxon>
        <taxon>Actinomycetota</taxon>
        <taxon>Actinomycetes</taxon>
        <taxon>Pseudonocardiales</taxon>
        <taxon>Pseudonocardiaceae</taxon>
        <taxon>Lentzea</taxon>
    </lineage>
</organism>
<protein>
    <submittedName>
        <fullName evidence="1">Uncharacterized protein</fullName>
    </submittedName>
</protein>
<comment type="caution">
    <text evidence="1">The sequence shown here is derived from an EMBL/GenBank/DDBJ whole genome shotgun (WGS) entry which is preliminary data.</text>
</comment>
<dbReference type="AlphaFoldDB" id="A0A0F0GMF5"/>
<dbReference type="RefSeq" id="WP_045316316.1">
    <property type="nucleotide sequence ID" value="NZ_JYJG01000340.1"/>
</dbReference>
<proteinExistence type="predicted"/>
<dbReference type="Proteomes" id="UP000033393">
    <property type="component" value="Unassembled WGS sequence"/>
</dbReference>
<name>A0A0F0GMF5_LENAE</name>
<accession>A0A0F0GMF5</accession>
<evidence type="ECO:0000313" key="1">
    <source>
        <dbReference type="EMBL" id="KJK42593.1"/>
    </source>
</evidence>
<dbReference type="PATRIC" id="fig|68170.10.peg.9439"/>
<sequence length="78" mass="7977">MGVKREWLLHCSDSYADRAVCEVSVSAGAVEITGPDGPAFTLEGGEIAQFRAALDAAIGQSEIDLRAGHTVGGGTESA</sequence>
<gene>
    <name evidence="1" type="ORF">UK23_36435</name>
</gene>
<keyword evidence="2" id="KW-1185">Reference proteome</keyword>
<dbReference type="EMBL" id="JYJG01000340">
    <property type="protein sequence ID" value="KJK42593.1"/>
    <property type="molecule type" value="Genomic_DNA"/>
</dbReference>
<dbReference type="OrthoDB" id="3696261at2"/>
<evidence type="ECO:0000313" key="2">
    <source>
        <dbReference type="Proteomes" id="UP000033393"/>
    </source>
</evidence>